<dbReference type="Pfam" id="PF13478">
    <property type="entry name" value="XdhC_C"/>
    <property type="match status" value="1"/>
</dbReference>
<dbReference type="Gene3D" id="3.40.50.720">
    <property type="entry name" value="NAD(P)-binding Rossmann-like Domain"/>
    <property type="match status" value="1"/>
</dbReference>
<gene>
    <name evidence="3" type="ORF">Q6348_14305</name>
</gene>
<feature type="domain" description="XdhC- CoxI" evidence="1">
    <location>
        <begin position="12"/>
        <end position="74"/>
    </location>
</feature>
<comment type="caution">
    <text evidence="3">The sequence shown here is derived from an EMBL/GenBank/DDBJ whole genome shotgun (WGS) entry which is preliminary data.</text>
</comment>
<name>A0ABT9DBV8_9CELL</name>
<dbReference type="InterPro" id="IPR027051">
    <property type="entry name" value="XdhC_Rossmann_dom"/>
</dbReference>
<keyword evidence="4" id="KW-1185">Reference proteome</keyword>
<evidence type="ECO:0000313" key="3">
    <source>
        <dbReference type="EMBL" id="MDO8108367.1"/>
    </source>
</evidence>
<dbReference type="Pfam" id="PF02625">
    <property type="entry name" value="XdhC_CoxI"/>
    <property type="match status" value="1"/>
</dbReference>
<evidence type="ECO:0000259" key="2">
    <source>
        <dbReference type="Pfam" id="PF13478"/>
    </source>
</evidence>
<feature type="domain" description="XdhC Rossmann" evidence="2">
    <location>
        <begin position="194"/>
        <end position="336"/>
    </location>
</feature>
<proteinExistence type="predicted"/>
<dbReference type="PANTHER" id="PTHR30388">
    <property type="entry name" value="ALDEHYDE OXIDOREDUCTASE MOLYBDENUM COFACTOR ASSEMBLY PROTEIN"/>
    <property type="match status" value="1"/>
</dbReference>
<evidence type="ECO:0000259" key="1">
    <source>
        <dbReference type="Pfam" id="PF02625"/>
    </source>
</evidence>
<sequence length="360" mass="36893">MREILEALGSPVSCALVTVTRTLHSSPRPVGSSMVVRADGSIIGNVSAGCVDGDAVLTAEDVLAGGRPVVTRYGVSDETAMSVGLACGGEIDLVVSPGPAPALVDLLRGLEREEVGCALVTVVSPVALRGQHLAVGPQEVRGTTGAPALDSALAEQARALVECGRSGTVTVAPDDTQAEPVDAVVQVAVPAPRMLIFGAGAFAGPLVTAARLVGYRVTLCDARAAFATSARFPDADEVVVDWPHRYLAGTVLDSRTVLCSLVHDPKFEIPLLVAALRSLAGYVGALGSRRTHAERVAALRRAGLGEEEIARLRAPIGLDLGAASPEETAISVVAEVIAVRSGGTGRELRDTTGRIHGGST</sequence>
<dbReference type="InterPro" id="IPR003777">
    <property type="entry name" value="XdhC_CoxI"/>
</dbReference>
<protein>
    <submittedName>
        <fullName evidence="3">XdhC family protein</fullName>
    </submittedName>
</protein>
<dbReference type="PANTHER" id="PTHR30388:SF4">
    <property type="entry name" value="MOLYBDENUM COFACTOR INSERTION CHAPERONE PAOD"/>
    <property type="match status" value="1"/>
</dbReference>
<organism evidence="3 4">
    <name type="scientific">Actinotalea lenta</name>
    <dbReference type="NCBI Taxonomy" id="3064654"/>
    <lineage>
        <taxon>Bacteria</taxon>
        <taxon>Bacillati</taxon>
        <taxon>Actinomycetota</taxon>
        <taxon>Actinomycetes</taxon>
        <taxon>Micrococcales</taxon>
        <taxon>Cellulomonadaceae</taxon>
        <taxon>Actinotalea</taxon>
    </lineage>
</organism>
<reference evidence="3 4" key="1">
    <citation type="submission" date="2023-07" db="EMBL/GenBank/DDBJ databases">
        <title>Description of novel actinomycetes strains, isolated from tidal flat sediment.</title>
        <authorList>
            <person name="Lu C."/>
        </authorList>
    </citation>
    <scope>NUCLEOTIDE SEQUENCE [LARGE SCALE GENOMIC DNA]</scope>
    <source>
        <strain evidence="3 4">SYSU T00b441</strain>
    </source>
</reference>
<evidence type="ECO:0000313" key="4">
    <source>
        <dbReference type="Proteomes" id="UP001232536"/>
    </source>
</evidence>
<dbReference type="RefSeq" id="WP_304602071.1">
    <property type="nucleotide sequence ID" value="NZ_JAUQYP010000002.1"/>
</dbReference>
<accession>A0ABT9DBV8</accession>
<dbReference type="InterPro" id="IPR052698">
    <property type="entry name" value="MoCofactor_Util/Proc"/>
</dbReference>
<dbReference type="EMBL" id="JAUQYP010000002">
    <property type="protein sequence ID" value="MDO8108367.1"/>
    <property type="molecule type" value="Genomic_DNA"/>
</dbReference>
<dbReference type="Proteomes" id="UP001232536">
    <property type="component" value="Unassembled WGS sequence"/>
</dbReference>